<dbReference type="Pfam" id="PF02357">
    <property type="entry name" value="NusG"/>
    <property type="match status" value="1"/>
</dbReference>
<dbReference type="CDD" id="cd06091">
    <property type="entry name" value="KOW_NusG"/>
    <property type="match status" value="1"/>
</dbReference>
<dbReference type="Proteomes" id="UP000051027">
    <property type="component" value="Unassembled WGS sequence"/>
</dbReference>
<name>A0A0R2U6A4_9GAMM</name>
<dbReference type="STRING" id="1655612.ABS10_07040"/>
<protein>
    <recommendedName>
        <fullName evidence="2">NusG-like N-terminal domain-containing protein</fullName>
    </recommendedName>
</protein>
<sequence length="165" mass="18561">MTIADEAWLVVRYKINERLRFERNLHNQNIEFYIPRIFTNTPKGGNHKSEALFPGYGFVRLANTNLQALRNTLGLIAIIRFGDQLAIAKHSMITQFKELECSSKIQPIPVKGLAKDDKVMVSAGPFKGYMSKILTTPVKDRVTILISLLGSERTLTLSAASLQKQ</sequence>
<proteinExistence type="predicted"/>
<dbReference type="SUPFAM" id="SSF82679">
    <property type="entry name" value="N-utilization substance G protein NusG, N-terminal domain"/>
    <property type="match status" value="1"/>
</dbReference>
<dbReference type="InterPro" id="IPR006645">
    <property type="entry name" value="NGN-like_dom"/>
</dbReference>
<organism evidence="3 4">
    <name type="scientific">SAR86 cluster bacterium BACL1 MAG-120820-bin45</name>
    <dbReference type="NCBI Taxonomy" id="1655612"/>
    <lineage>
        <taxon>Bacteria</taxon>
        <taxon>Pseudomonadati</taxon>
        <taxon>Pseudomonadota</taxon>
        <taxon>Gammaproteobacteria</taxon>
        <taxon>SAR86 cluster</taxon>
    </lineage>
</organism>
<dbReference type="EMBL" id="LICS01000087">
    <property type="protein sequence ID" value="KRO94568.1"/>
    <property type="molecule type" value="Genomic_DNA"/>
</dbReference>
<reference evidence="3 4" key="1">
    <citation type="submission" date="2015-10" db="EMBL/GenBank/DDBJ databases">
        <title>Metagenome-Assembled Genomes uncover a global brackish microbiome.</title>
        <authorList>
            <person name="Hugerth L.W."/>
            <person name="Larsson J."/>
            <person name="Alneberg J."/>
            <person name="Lindh M.V."/>
            <person name="Legrand C."/>
            <person name="Pinhassi J."/>
            <person name="Andersson A.F."/>
        </authorList>
    </citation>
    <scope>NUCLEOTIDE SEQUENCE [LARGE SCALE GENOMIC DNA]</scope>
    <source>
        <strain evidence="3">BACL1 MAG-120820-bin45</strain>
    </source>
</reference>
<feature type="domain" description="NusG-like N-terminal" evidence="2">
    <location>
        <begin position="7"/>
        <end position="89"/>
    </location>
</feature>
<dbReference type="InterPro" id="IPR008991">
    <property type="entry name" value="Translation_prot_SH3-like_sf"/>
</dbReference>
<comment type="caution">
    <text evidence="3">The sequence shown here is derived from an EMBL/GenBank/DDBJ whole genome shotgun (WGS) entry which is preliminary data.</text>
</comment>
<evidence type="ECO:0000256" key="1">
    <source>
        <dbReference type="ARBA" id="ARBA00023163"/>
    </source>
</evidence>
<dbReference type="InterPro" id="IPR036735">
    <property type="entry name" value="NGN_dom_sf"/>
</dbReference>
<keyword evidence="1" id="KW-0804">Transcription</keyword>
<dbReference type="GO" id="GO:0006354">
    <property type="term" value="P:DNA-templated transcription elongation"/>
    <property type="evidence" value="ECO:0007669"/>
    <property type="project" value="InterPro"/>
</dbReference>
<dbReference type="SUPFAM" id="SSF50104">
    <property type="entry name" value="Translation proteins SH3-like domain"/>
    <property type="match status" value="1"/>
</dbReference>
<accession>A0A0R2U6A4</accession>
<evidence type="ECO:0000313" key="3">
    <source>
        <dbReference type="EMBL" id="KRO94568.1"/>
    </source>
</evidence>
<dbReference type="Gene3D" id="3.30.70.940">
    <property type="entry name" value="NusG, N-terminal domain"/>
    <property type="match status" value="1"/>
</dbReference>
<evidence type="ECO:0000259" key="2">
    <source>
        <dbReference type="Pfam" id="PF02357"/>
    </source>
</evidence>
<dbReference type="AlphaFoldDB" id="A0A0R2U6A4"/>
<evidence type="ECO:0000313" key="4">
    <source>
        <dbReference type="Proteomes" id="UP000051027"/>
    </source>
</evidence>
<gene>
    <name evidence="3" type="ORF">ABS10_07040</name>
</gene>